<keyword evidence="1" id="KW-1133">Transmembrane helix</keyword>
<dbReference type="EMBL" id="BAABWU010000005">
    <property type="protein sequence ID" value="GAA6196322.1"/>
    <property type="molecule type" value="Genomic_DNA"/>
</dbReference>
<keyword evidence="1" id="KW-0472">Membrane</keyword>
<proteinExistence type="predicted"/>
<evidence type="ECO:0000313" key="3">
    <source>
        <dbReference type="Proteomes" id="UP001441944"/>
    </source>
</evidence>
<comment type="caution">
    <text evidence="2">The sequence shown here is derived from an EMBL/GenBank/DDBJ whole genome shotgun (WGS) entry which is preliminary data.</text>
</comment>
<keyword evidence="3" id="KW-1185">Reference proteome</keyword>
<accession>A0ABQ0AKE3</accession>
<organism evidence="2 3">
    <name type="scientific">Pseudophaeobacter arcticus</name>
    <dbReference type="NCBI Taxonomy" id="385492"/>
    <lineage>
        <taxon>Bacteria</taxon>
        <taxon>Pseudomonadati</taxon>
        <taxon>Pseudomonadota</taxon>
        <taxon>Alphaproteobacteria</taxon>
        <taxon>Rhodobacterales</taxon>
        <taxon>Paracoccaceae</taxon>
        <taxon>Pseudophaeobacter</taxon>
    </lineage>
</organism>
<dbReference type="Proteomes" id="UP001441944">
    <property type="component" value="Unassembled WGS sequence"/>
</dbReference>
<feature type="transmembrane region" description="Helical" evidence="1">
    <location>
        <begin position="33"/>
        <end position="51"/>
    </location>
</feature>
<evidence type="ECO:0000313" key="2">
    <source>
        <dbReference type="EMBL" id="GAA6196322.1"/>
    </source>
</evidence>
<reference evidence="2 3" key="1">
    <citation type="submission" date="2024-04" db="EMBL/GenBank/DDBJ databases">
        <title>Draft genome sequence of Pseudophaeobacter arcticus NBRC 116598.</title>
        <authorList>
            <person name="Miyakawa T."/>
            <person name="Kusuya Y."/>
            <person name="Miura T."/>
        </authorList>
    </citation>
    <scope>NUCLEOTIDE SEQUENCE [LARGE SCALE GENOMIC DNA]</scope>
    <source>
        <strain evidence="2 3">SU-CL00105</strain>
    </source>
</reference>
<evidence type="ECO:0000256" key="1">
    <source>
        <dbReference type="SAM" id="Phobius"/>
    </source>
</evidence>
<sequence>MPDQPENAPALADESRPSSLPPFHFEQQGRSRALAVALALWVCALLCGGVFLQITGWLLIVLALPLLPGLWELWRNPSSGLTLSDSQMSWFTGARTTELALSEIARLRLDRRWDFSFRATLILQTGAKIRLPQPALPPTQVLEDAMTARGIPSERHHFTIL</sequence>
<evidence type="ECO:0008006" key="4">
    <source>
        <dbReference type="Google" id="ProtNLM"/>
    </source>
</evidence>
<keyword evidence="1" id="KW-0812">Transmembrane</keyword>
<gene>
    <name evidence="2" type="ORF">NBRC116598_17660</name>
</gene>
<protein>
    <recommendedName>
        <fullName evidence="4">PH domain-containing protein</fullName>
    </recommendedName>
</protein>
<dbReference type="RefSeq" id="WP_353399025.1">
    <property type="nucleotide sequence ID" value="NZ_BAABWU010000005.1"/>
</dbReference>
<name>A0ABQ0AKE3_9RHOB</name>